<proteinExistence type="predicted"/>
<evidence type="ECO:0008006" key="3">
    <source>
        <dbReference type="Google" id="ProtNLM"/>
    </source>
</evidence>
<protein>
    <recommendedName>
        <fullName evidence="3">Myb/SANT-like domain-containing protein</fullName>
    </recommendedName>
</protein>
<dbReference type="Proteomes" id="UP000264353">
    <property type="component" value="Chromosome A5"/>
</dbReference>
<feature type="non-terminal residue" evidence="1">
    <location>
        <position position="1"/>
    </location>
</feature>
<sequence>PWKKFGIKHTTCKKQYDHFKRLTRKRTRLGYDPSGFIDMSDDWWNELCKLKEKQIANMNLMEKAFGTVHISGGERWIAQQGEEHLDQQGEAKLRISDIKHPKYELKKWIKIVTTTMVLHDFIRDSQHEDINLLYWEGVESYEQHGDDQEQKHVPYIQAGDKVMEGMRDSITMEMARGTRLPY</sequence>
<reference evidence="1 2" key="1">
    <citation type="submission" date="2018-06" db="EMBL/GenBank/DDBJ databases">
        <title>WGS assembly of Brassica rapa FPsc.</title>
        <authorList>
            <person name="Bowman J."/>
            <person name="Kohchi T."/>
            <person name="Yamato K."/>
            <person name="Jenkins J."/>
            <person name="Shu S."/>
            <person name="Ishizaki K."/>
            <person name="Yamaoka S."/>
            <person name="Nishihama R."/>
            <person name="Nakamura Y."/>
            <person name="Berger F."/>
            <person name="Adam C."/>
            <person name="Aki S."/>
            <person name="Althoff F."/>
            <person name="Araki T."/>
            <person name="Arteaga-Vazquez M."/>
            <person name="Balasubrmanian S."/>
            <person name="Bauer D."/>
            <person name="Boehm C."/>
            <person name="Briginshaw L."/>
            <person name="Caballero-Perez J."/>
            <person name="Catarino B."/>
            <person name="Chen F."/>
            <person name="Chiyoda S."/>
            <person name="Chovatia M."/>
            <person name="Davies K."/>
            <person name="Delmans M."/>
            <person name="Demura T."/>
            <person name="Dierschke T."/>
            <person name="Dolan L."/>
            <person name="Dorantes-Acosta A."/>
            <person name="Eklund D."/>
            <person name="Florent S."/>
            <person name="Flores-Sandoval E."/>
            <person name="Fujiyama A."/>
            <person name="Fukuzawa H."/>
            <person name="Galik B."/>
            <person name="Grimanelli D."/>
            <person name="Grimwood J."/>
            <person name="Grossniklaus U."/>
            <person name="Hamada T."/>
            <person name="Haseloff J."/>
            <person name="Hetherington A."/>
            <person name="Higo A."/>
            <person name="Hirakawa Y."/>
            <person name="Hundley H."/>
            <person name="Ikeda Y."/>
            <person name="Inoue K."/>
            <person name="Inoue S."/>
            <person name="Ishida S."/>
            <person name="Jia Q."/>
            <person name="Kakita M."/>
            <person name="Kanazawa T."/>
            <person name="Kawai Y."/>
            <person name="Kawashima T."/>
            <person name="Kennedy M."/>
            <person name="Kinose K."/>
            <person name="Kinoshita T."/>
            <person name="Kohara Y."/>
            <person name="Koide E."/>
            <person name="Komatsu K."/>
            <person name="Kopischke S."/>
            <person name="Kubo M."/>
            <person name="Kyozuka J."/>
            <person name="Lagercrantz U."/>
            <person name="Lin S."/>
            <person name="Lindquist E."/>
            <person name="Lipzen A."/>
            <person name="Lu C."/>
            <person name="Luna E."/>
            <person name="Martienssen R."/>
            <person name="Minamino N."/>
            <person name="Mizutani M."/>
            <person name="Mizutani M."/>
            <person name="Mochizuki N."/>
            <person name="Monte I."/>
            <person name="Mosher R."/>
            <person name="Nagasaki H."/>
            <person name="Nakagami H."/>
            <person name="Naramoto S."/>
            <person name="Nishitani K."/>
            <person name="Ohtani M."/>
            <person name="Okamoto T."/>
            <person name="Okumura M."/>
            <person name="Phillips J."/>
            <person name="Pollak B."/>
            <person name="Reinders A."/>
            <person name="Roevekamp M."/>
            <person name="Sano R."/>
            <person name="Sawa S."/>
            <person name="Schmid M."/>
            <person name="Shirakawa M."/>
            <person name="Solano R."/>
            <person name="Spunde A."/>
            <person name="Suetsugu N."/>
            <person name="Sugano S."/>
            <person name="Sugiyama A."/>
            <person name="Sun R."/>
            <person name="Suzuki Y."/>
            <person name="Takenaka M."/>
            <person name="Takezawa D."/>
            <person name="Tomogane H."/>
            <person name="Tsuzuki M."/>
            <person name="Ueda T."/>
            <person name="Umeda M."/>
            <person name="Ward J."/>
            <person name="Watanabe Y."/>
            <person name="Yazaki K."/>
            <person name="Yokoyama R."/>
            <person name="Yoshitake Y."/>
            <person name="Yotsui I."/>
            <person name="Zachgo S."/>
            <person name="Schmutz J."/>
        </authorList>
    </citation>
    <scope>NUCLEOTIDE SEQUENCE [LARGE SCALE GENOMIC DNA]</scope>
    <source>
        <strain evidence="2">cv. B-3</strain>
    </source>
</reference>
<evidence type="ECO:0000313" key="2">
    <source>
        <dbReference type="Proteomes" id="UP000264353"/>
    </source>
</evidence>
<name>A0A397Z8D9_BRACM</name>
<dbReference type="AlphaFoldDB" id="A0A397Z8D9"/>
<accession>A0A397Z8D9</accession>
<evidence type="ECO:0000313" key="1">
    <source>
        <dbReference type="EMBL" id="RID61912.1"/>
    </source>
</evidence>
<gene>
    <name evidence="1" type="ORF">BRARA_E01020</name>
</gene>
<organism evidence="1 2">
    <name type="scientific">Brassica campestris</name>
    <name type="common">Field mustard</name>
    <dbReference type="NCBI Taxonomy" id="3711"/>
    <lineage>
        <taxon>Eukaryota</taxon>
        <taxon>Viridiplantae</taxon>
        <taxon>Streptophyta</taxon>
        <taxon>Embryophyta</taxon>
        <taxon>Tracheophyta</taxon>
        <taxon>Spermatophyta</taxon>
        <taxon>Magnoliopsida</taxon>
        <taxon>eudicotyledons</taxon>
        <taxon>Gunneridae</taxon>
        <taxon>Pentapetalae</taxon>
        <taxon>rosids</taxon>
        <taxon>malvids</taxon>
        <taxon>Brassicales</taxon>
        <taxon>Brassicaceae</taxon>
        <taxon>Brassiceae</taxon>
        <taxon>Brassica</taxon>
    </lineage>
</organism>
<dbReference type="EMBL" id="CM010632">
    <property type="protein sequence ID" value="RID61912.1"/>
    <property type="molecule type" value="Genomic_DNA"/>
</dbReference>